<evidence type="ECO:0000256" key="1">
    <source>
        <dbReference type="ARBA" id="ARBA00005564"/>
    </source>
</evidence>
<name>A0A418KM24_9ACTN</name>
<dbReference type="InterPro" id="IPR011048">
    <property type="entry name" value="Haem_d1_sf"/>
</dbReference>
<dbReference type="InterPro" id="IPR015943">
    <property type="entry name" value="WD40/YVTN_repeat-like_dom_sf"/>
</dbReference>
<sequence length="348" mass="36364">MSELVCVGTFTPVAGGRGTGIHTFIRDPRTGELTSVGPPAPAEAPTFLAGGPDGRVLYALDGWERSGVRAFGIAASGALRDLGRRPAGGAVPCHLAVAPDGRHVLATHYGSGSVSVHRVGRGGRLAERTDLVSLEGSGPDAERQDAAHPHHVHVAPDGTVRVTDLGADAVRAFRLRHGRLVPGPVTPARPGSGPRHLAEHPDGRLFVANELDSTVSVFVATAAGDLRERATMPATIAPPRERSYPSEIVVSPDGRFVYVANRGANTVTTFGVTAGALEPVAETGVEGEWPRHIARIGDHLYAANERSDSVAIFAVDPRRGVPEFTGRLVDVASPACVVAVRPTRTGRP</sequence>
<accession>A0A418KM24</accession>
<comment type="caution">
    <text evidence="2">The sequence shown here is derived from an EMBL/GenBank/DDBJ whole genome shotgun (WGS) entry which is preliminary data.</text>
</comment>
<reference evidence="2 3" key="1">
    <citation type="submission" date="2018-09" db="EMBL/GenBank/DDBJ databases">
        <title>Isolation, diversity and antifungal activity of actinobacteria from wheat.</title>
        <authorList>
            <person name="Han C."/>
        </authorList>
    </citation>
    <scope>NUCLEOTIDE SEQUENCE [LARGE SCALE GENOMIC DNA]</scope>
    <source>
        <strain evidence="2 3">NEAU-YY265</strain>
    </source>
</reference>
<dbReference type="RefSeq" id="WP_119661643.1">
    <property type="nucleotide sequence ID" value="NZ_QUAL01000184.1"/>
</dbReference>
<dbReference type="AlphaFoldDB" id="A0A418KM24"/>
<dbReference type="OrthoDB" id="9790815at2"/>
<dbReference type="GO" id="GO:0017057">
    <property type="term" value="F:6-phosphogluconolactonase activity"/>
    <property type="evidence" value="ECO:0007669"/>
    <property type="project" value="TreeGrafter"/>
</dbReference>
<protein>
    <submittedName>
        <fullName evidence="2">Lactonase family protein</fullName>
    </submittedName>
</protein>
<dbReference type="InterPro" id="IPR019405">
    <property type="entry name" value="Lactonase_7-beta_prop"/>
</dbReference>
<keyword evidence="3" id="KW-1185">Reference proteome</keyword>
<dbReference type="PANTHER" id="PTHR30344">
    <property type="entry name" value="6-PHOSPHOGLUCONOLACTONASE-RELATED"/>
    <property type="match status" value="1"/>
</dbReference>
<evidence type="ECO:0000313" key="3">
    <source>
        <dbReference type="Proteomes" id="UP000284057"/>
    </source>
</evidence>
<comment type="similarity">
    <text evidence="1">Belongs to the cycloisomerase 2 family.</text>
</comment>
<gene>
    <name evidence="2" type="ORF">DY240_20160</name>
</gene>
<dbReference type="EMBL" id="QUAL01000184">
    <property type="protein sequence ID" value="RIQ18985.1"/>
    <property type="molecule type" value="Genomic_DNA"/>
</dbReference>
<organism evidence="2 3">
    <name type="scientific">Jiangella rhizosphaerae</name>
    <dbReference type="NCBI Taxonomy" id="2293569"/>
    <lineage>
        <taxon>Bacteria</taxon>
        <taxon>Bacillati</taxon>
        <taxon>Actinomycetota</taxon>
        <taxon>Actinomycetes</taxon>
        <taxon>Jiangellales</taxon>
        <taxon>Jiangellaceae</taxon>
        <taxon>Jiangella</taxon>
    </lineage>
</organism>
<dbReference type="Gene3D" id="2.130.10.10">
    <property type="entry name" value="YVTN repeat-like/Quinoprotein amine dehydrogenase"/>
    <property type="match status" value="1"/>
</dbReference>
<dbReference type="GO" id="GO:0005829">
    <property type="term" value="C:cytosol"/>
    <property type="evidence" value="ECO:0007669"/>
    <property type="project" value="TreeGrafter"/>
</dbReference>
<proteinExistence type="inferred from homology"/>
<dbReference type="Pfam" id="PF10282">
    <property type="entry name" value="Lactonase"/>
    <property type="match status" value="1"/>
</dbReference>
<dbReference type="PANTHER" id="PTHR30344:SF1">
    <property type="entry name" value="6-PHOSPHOGLUCONOLACTONASE"/>
    <property type="match status" value="1"/>
</dbReference>
<dbReference type="SUPFAM" id="SSF51004">
    <property type="entry name" value="C-terminal (heme d1) domain of cytochrome cd1-nitrite reductase"/>
    <property type="match status" value="1"/>
</dbReference>
<evidence type="ECO:0000313" key="2">
    <source>
        <dbReference type="EMBL" id="RIQ18985.1"/>
    </source>
</evidence>
<dbReference type="Proteomes" id="UP000284057">
    <property type="component" value="Unassembled WGS sequence"/>
</dbReference>
<dbReference type="InterPro" id="IPR050282">
    <property type="entry name" value="Cycloisomerase_2"/>
</dbReference>